<accession>A0A0C9X124</accession>
<dbReference type="Pfam" id="PF00651">
    <property type="entry name" value="BTB"/>
    <property type="match status" value="1"/>
</dbReference>
<dbReference type="InterPro" id="IPR011333">
    <property type="entry name" value="SKP1/BTB/POZ_sf"/>
</dbReference>
<dbReference type="STRING" id="1095629.A0A0C9X124"/>
<reference evidence="3" key="2">
    <citation type="submission" date="2015-01" db="EMBL/GenBank/DDBJ databases">
        <title>Evolutionary Origins and Diversification of the Mycorrhizal Mutualists.</title>
        <authorList>
            <consortium name="DOE Joint Genome Institute"/>
            <consortium name="Mycorrhizal Genomics Consortium"/>
            <person name="Kohler A."/>
            <person name="Kuo A."/>
            <person name="Nagy L.G."/>
            <person name="Floudas D."/>
            <person name="Copeland A."/>
            <person name="Barry K.W."/>
            <person name="Cichocki N."/>
            <person name="Veneault-Fourrey C."/>
            <person name="LaButti K."/>
            <person name="Lindquist E.A."/>
            <person name="Lipzen A."/>
            <person name="Lundell T."/>
            <person name="Morin E."/>
            <person name="Murat C."/>
            <person name="Riley R."/>
            <person name="Ohm R."/>
            <person name="Sun H."/>
            <person name="Tunlid A."/>
            <person name="Henrissat B."/>
            <person name="Grigoriev I.V."/>
            <person name="Hibbett D.S."/>
            <person name="Martin F."/>
        </authorList>
    </citation>
    <scope>NUCLEOTIDE SEQUENCE [LARGE SCALE GENOMIC DNA]</scope>
    <source>
        <strain evidence="3">LaAM-08-1</strain>
    </source>
</reference>
<organism evidence="2 3">
    <name type="scientific">Laccaria amethystina LaAM-08-1</name>
    <dbReference type="NCBI Taxonomy" id="1095629"/>
    <lineage>
        <taxon>Eukaryota</taxon>
        <taxon>Fungi</taxon>
        <taxon>Dikarya</taxon>
        <taxon>Basidiomycota</taxon>
        <taxon>Agaricomycotina</taxon>
        <taxon>Agaricomycetes</taxon>
        <taxon>Agaricomycetidae</taxon>
        <taxon>Agaricales</taxon>
        <taxon>Agaricineae</taxon>
        <taxon>Hydnangiaceae</taxon>
        <taxon>Laccaria</taxon>
    </lineage>
</organism>
<dbReference type="EMBL" id="KN838557">
    <property type="protein sequence ID" value="KIK05790.1"/>
    <property type="molecule type" value="Genomic_DNA"/>
</dbReference>
<dbReference type="InterPro" id="IPR000210">
    <property type="entry name" value="BTB/POZ_dom"/>
</dbReference>
<dbReference type="SUPFAM" id="SSF54695">
    <property type="entry name" value="POZ domain"/>
    <property type="match status" value="1"/>
</dbReference>
<dbReference type="Gene3D" id="3.30.710.10">
    <property type="entry name" value="Potassium Channel Kv1.1, Chain A"/>
    <property type="match status" value="1"/>
</dbReference>
<evidence type="ECO:0000313" key="3">
    <source>
        <dbReference type="Proteomes" id="UP000054477"/>
    </source>
</evidence>
<proteinExistence type="predicted"/>
<reference evidence="2 3" key="1">
    <citation type="submission" date="2014-04" db="EMBL/GenBank/DDBJ databases">
        <authorList>
            <consortium name="DOE Joint Genome Institute"/>
            <person name="Kuo A."/>
            <person name="Kohler A."/>
            <person name="Nagy L.G."/>
            <person name="Floudas D."/>
            <person name="Copeland A."/>
            <person name="Barry K.W."/>
            <person name="Cichocki N."/>
            <person name="Veneault-Fourrey C."/>
            <person name="LaButti K."/>
            <person name="Lindquist E.A."/>
            <person name="Lipzen A."/>
            <person name="Lundell T."/>
            <person name="Morin E."/>
            <person name="Murat C."/>
            <person name="Sun H."/>
            <person name="Tunlid A."/>
            <person name="Henrissat B."/>
            <person name="Grigoriev I.V."/>
            <person name="Hibbett D.S."/>
            <person name="Martin F."/>
            <person name="Nordberg H.P."/>
            <person name="Cantor M.N."/>
            <person name="Hua S.X."/>
        </authorList>
    </citation>
    <scope>NUCLEOTIDE SEQUENCE [LARGE SCALE GENOMIC DNA]</scope>
    <source>
        <strain evidence="2 3">LaAM-08-1</strain>
    </source>
</reference>
<dbReference type="AlphaFoldDB" id="A0A0C9X124"/>
<dbReference type="OrthoDB" id="3199068at2759"/>
<feature type="domain" description="BTB" evidence="1">
    <location>
        <begin position="17"/>
        <end position="129"/>
    </location>
</feature>
<sequence>MPVIMKEIIQAGNAVQRDDTFFLDHVVFLVENTLFKVPRIRFEVDSKVFASMFLLPPGDAAVEGMDEKSPIKLEGIRQRDFRNLLHVIYPNLAPKCSDLSQDELLAMLHLSTMWEFKEARKVVVAKLNEKPMDAIQRVQLAKKAKVSQWLLSAYTKLVSSAKPLTLREIGTLDWEIIARLLLVQQQRPELWRKQDEILRYRVQCDKGFPHLLALNDLIPVNSEFFDVERSVKETFKSELLSIQAWEAEWEGR</sequence>
<name>A0A0C9X124_9AGAR</name>
<keyword evidence="3" id="KW-1185">Reference proteome</keyword>
<evidence type="ECO:0000313" key="2">
    <source>
        <dbReference type="EMBL" id="KIK05790.1"/>
    </source>
</evidence>
<dbReference type="HOGENOM" id="CLU_047592_2_1_1"/>
<gene>
    <name evidence="2" type="ORF">K443DRAFT_674848</name>
</gene>
<protein>
    <recommendedName>
        <fullName evidence="1">BTB domain-containing protein</fullName>
    </recommendedName>
</protein>
<evidence type="ECO:0000259" key="1">
    <source>
        <dbReference type="Pfam" id="PF00651"/>
    </source>
</evidence>
<dbReference type="Proteomes" id="UP000054477">
    <property type="component" value="Unassembled WGS sequence"/>
</dbReference>